<dbReference type="PANTHER" id="PTHR13353:SF5">
    <property type="entry name" value="TRANSMEMBRANE PROTEIN 19"/>
    <property type="match status" value="1"/>
</dbReference>
<reference evidence="8 10" key="2">
    <citation type="journal article" date="2014" name="PLoS Genet.">
        <title>Phylogenetically driven sequencing of extremely halophilic archaea reveals strategies for static and dynamic osmo-response.</title>
        <authorList>
            <person name="Becker E.A."/>
            <person name="Seitzer P.M."/>
            <person name="Tritt A."/>
            <person name="Larsen D."/>
            <person name="Krusor M."/>
            <person name="Yao A.I."/>
            <person name="Wu D."/>
            <person name="Madern D."/>
            <person name="Eisen J.A."/>
            <person name="Darling A.E."/>
            <person name="Facciotti M.T."/>
        </authorList>
    </citation>
    <scope>NUCLEOTIDE SEQUENCE [LARGE SCALE GENOMIC DNA]</scope>
    <source>
        <strain evidence="8">B3</strain>
        <strain evidence="10">DSM 18796 / CECT 7217 / JCM 14584 / KCTC 4019 / B3</strain>
    </source>
</reference>
<dbReference type="PATRIC" id="fig|795797.18.peg.1228"/>
<keyword evidence="3 6" id="KW-0812">Transmembrane</keyword>
<sequence>MTGEVRRAGAFALVGSLSLAAPFLGPAAFVPFAAVGLLAALVIDGGPVFDLFARPGDREDNTLYGLAGFSLAATGLALLVIVGFPPELFAGTVCLLAGGNLLQQVVIARRSGDMAPAAGFVAGGFLAGTAAQLLVTPVSLSVAPASAAFLAACGALIASLLRSVLYERDDPLVLLSVGLVLWVIADLGVETTPVEIAAAIAVTALLGYVSYALGTASIPGMVTGMLLALVTIVLGGYGWFVLLIAFFAIGGLSSKFRYERKRSRGVAEDNDGARGSGNVLGNSAVALVAVLGYAATPDPLSVAPGVFFFAFAGAVATAMADTLSSEIGGVYDTPRLVTTGERVPPGTDGAITWQGELAGIAGALAVAGPTLVLFETITLSGAVLIALGGVAGMTADSLLGATVENRWLDNQGVNFLATLAGALAAVALAALAGLF</sequence>
<dbReference type="AlphaFoldDB" id="D8JAA1"/>
<dbReference type="KEGG" id="hje:HacjB3_06160"/>
<evidence type="ECO:0000256" key="5">
    <source>
        <dbReference type="ARBA" id="ARBA00023136"/>
    </source>
</evidence>
<feature type="transmembrane region" description="Helical" evidence="6">
    <location>
        <begin position="302"/>
        <end position="320"/>
    </location>
</feature>
<dbReference type="Pfam" id="PF01940">
    <property type="entry name" value="DUF92"/>
    <property type="match status" value="1"/>
</dbReference>
<dbReference type="Proteomes" id="UP000000390">
    <property type="component" value="Chromosome"/>
</dbReference>
<dbReference type="OrthoDB" id="28948at2157"/>
<feature type="transmembrane region" description="Helical" evidence="6">
    <location>
        <begin position="30"/>
        <end position="51"/>
    </location>
</feature>
<comment type="similarity">
    <text evidence="2">Belongs to the TMEM19 family.</text>
</comment>
<dbReference type="HOGENOM" id="CLU_036918_2_0_2"/>
<evidence type="ECO:0000313" key="7">
    <source>
        <dbReference type="EMBL" id="ADJ14623.1"/>
    </source>
</evidence>
<feature type="transmembrane region" description="Helical" evidence="6">
    <location>
        <begin position="415"/>
        <end position="434"/>
    </location>
</feature>
<proteinExistence type="inferred from homology"/>
<dbReference type="PANTHER" id="PTHR13353">
    <property type="entry name" value="TRANSMEMBRANE PROTEIN 19"/>
    <property type="match status" value="1"/>
</dbReference>
<evidence type="ECO:0008006" key="11">
    <source>
        <dbReference type="Google" id="ProtNLM"/>
    </source>
</evidence>
<evidence type="ECO:0000256" key="1">
    <source>
        <dbReference type="ARBA" id="ARBA00004141"/>
    </source>
</evidence>
<feature type="transmembrane region" description="Helical" evidence="6">
    <location>
        <begin position="226"/>
        <end position="249"/>
    </location>
</feature>
<feature type="transmembrane region" description="Helical" evidence="6">
    <location>
        <begin position="63"/>
        <end position="82"/>
    </location>
</feature>
<evidence type="ECO:0000256" key="6">
    <source>
        <dbReference type="SAM" id="Phobius"/>
    </source>
</evidence>
<evidence type="ECO:0000256" key="4">
    <source>
        <dbReference type="ARBA" id="ARBA00022989"/>
    </source>
</evidence>
<evidence type="ECO:0000313" key="9">
    <source>
        <dbReference type="Proteomes" id="UP000000390"/>
    </source>
</evidence>
<keyword evidence="5 6" id="KW-0472">Membrane</keyword>
<dbReference type="EMBL" id="CP002062">
    <property type="protein sequence ID" value="ADJ14623.1"/>
    <property type="molecule type" value="Genomic_DNA"/>
</dbReference>
<evidence type="ECO:0000313" key="8">
    <source>
        <dbReference type="EMBL" id="ELY39996.1"/>
    </source>
</evidence>
<dbReference type="GO" id="GO:0016020">
    <property type="term" value="C:membrane"/>
    <property type="evidence" value="ECO:0007669"/>
    <property type="project" value="UniProtKB-SubCell"/>
</dbReference>
<evidence type="ECO:0000256" key="3">
    <source>
        <dbReference type="ARBA" id="ARBA00022692"/>
    </source>
</evidence>
<comment type="subcellular location">
    <subcellularLocation>
        <location evidence="1">Membrane</location>
        <topology evidence="1">Multi-pass membrane protein</topology>
    </subcellularLocation>
</comment>
<reference evidence="7 9" key="1">
    <citation type="journal article" date="2010" name="J. Bacteriol.">
        <title>Complete genome sequence of Halalkalicoccus jeotgali B3(T), an extremely halophilic archaeon.</title>
        <authorList>
            <person name="Roh S.W."/>
            <person name="Nam Y.D."/>
            <person name="Nam S.H."/>
            <person name="Choi S.H."/>
            <person name="Park H.S."/>
            <person name="Bae J.W."/>
        </authorList>
    </citation>
    <scope>NUCLEOTIDE SEQUENCE [LARGE SCALE GENOMIC DNA]</scope>
    <source>
        <strain evidence="7">B3</strain>
        <strain evidence="9">DSM 18796 / CECT 7217 / JCM 14584 / KCTC 4019 / B3</strain>
    </source>
</reference>
<keyword evidence="10" id="KW-1185">Reference proteome</keyword>
<accession>D8JAA1</accession>
<feature type="transmembrane region" description="Helical" evidence="6">
    <location>
        <begin position="196"/>
        <end position="214"/>
    </location>
</feature>
<feature type="transmembrane region" description="Helical" evidence="6">
    <location>
        <begin position="141"/>
        <end position="160"/>
    </location>
</feature>
<dbReference type="Proteomes" id="UP000011645">
    <property type="component" value="Unassembled WGS sequence"/>
</dbReference>
<evidence type="ECO:0000313" key="10">
    <source>
        <dbReference type="Proteomes" id="UP000011645"/>
    </source>
</evidence>
<dbReference type="RefSeq" id="WP_008414817.1">
    <property type="nucleotide sequence ID" value="NC_014297.1"/>
</dbReference>
<gene>
    <name evidence="7" type="ordered locus">HacjB3_06160</name>
    <name evidence="8" type="ORF">C497_04547</name>
</gene>
<feature type="transmembrane region" description="Helical" evidence="6">
    <location>
        <begin position="114"/>
        <end position="135"/>
    </location>
</feature>
<feature type="transmembrane region" description="Helical" evidence="6">
    <location>
        <begin position="88"/>
        <end position="107"/>
    </location>
</feature>
<keyword evidence="4 6" id="KW-1133">Transmembrane helix</keyword>
<protein>
    <recommendedName>
        <fullName evidence="11">TIGR00297 family protein</fullName>
    </recommendedName>
</protein>
<name>D8JAA1_HALJB</name>
<evidence type="ECO:0000256" key="2">
    <source>
        <dbReference type="ARBA" id="ARBA00009012"/>
    </source>
</evidence>
<dbReference type="eggNOG" id="arCOG02245">
    <property type="taxonomic scope" value="Archaea"/>
</dbReference>
<dbReference type="GeneID" id="9419037"/>
<feature type="transmembrane region" description="Helical" evidence="6">
    <location>
        <begin position="381"/>
        <end position="403"/>
    </location>
</feature>
<dbReference type="EMBL" id="AOHV01000012">
    <property type="protein sequence ID" value="ELY39996.1"/>
    <property type="molecule type" value="Genomic_DNA"/>
</dbReference>
<dbReference type="InterPro" id="IPR002794">
    <property type="entry name" value="DUF92_TMEM19"/>
</dbReference>
<feature type="transmembrane region" description="Helical" evidence="6">
    <location>
        <begin position="279"/>
        <end position="295"/>
    </location>
</feature>
<organism evidence="7 9">
    <name type="scientific">Halalkalicoccus jeotgali (strain DSM 18796 / CECT 7217 / JCM 14584 / KCTC 4019 / B3)</name>
    <dbReference type="NCBI Taxonomy" id="795797"/>
    <lineage>
        <taxon>Archaea</taxon>
        <taxon>Methanobacteriati</taxon>
        <taxon>Methanobacteriota</taxon>
        <taxon>Stenosarchaea group</taxon>
        <taxon>Halobacteria</taxon>
        <taxon>Halobacteriales</taxon>
        <taxon>Halococcaceae</taxon>
        <taxon>Halalkalicoccus</taxon>
    </lineage>
</organism>
<feature type="transmembrane region" description="Helical" evidence="6">
    <location>
        <begin position="172"/>
        <end position="190"/>
    </location>
</feature>